<sequence length="61" mass="6074">MSDPQNTHGTPGENEEADTASGGAPDAPDGQSPDGTTSTDDILDDETTDEDGSPLENPSGG</sequence>
<dbReference type="RefSeq" id="WP_045257433.1">
    <property type="nucleotide sequence ID" value="NZ_JYJB01000008.1"/>
</dbReference>
<dbReference type="EMBL" id="JYJB01000008">
    <property type="protein sequence ID" value="KJL48205.1"/>
    <property type="molecule type" value="Genomic_DNA"/>
</dbReference>
<comment type="caution">
    <text evidence="2">The sequence shown here is derived from an EMBL/GenBank/DDBJ whole genome shotgun (WGS) entry which is preliminary data.</text>
</comment>
<protein>
    <submittedName>
        <fullName evidence="2">Uncharacterized protein</fullName>
    </submittedName>
</protein>
<dbReference type="PATRIC" id="fig|273678.4.peg.1840"/>
<reference evidence="2 3" key="1">
    <citation type="submission" date="2015-02" db="EMBL/GenBank/DDBJ databases">
        <title>Draft genome sequences of ten Microbacterium spp. with emphasis on heavy metal contaminated environments.</title>
        <authorList>
            <person name="Corretto E."/>
        </authorList>
    </citation>
    <scope>NUCLEOTIDE SEQUENCE [LARGE SCALE GENOMIC DNA]</scope>
    <source>
        <strain evidence="2 3">SA35</strain>
    </source>
</reference>
<dbReference type="AlphaFoldDB" id="A0A0M2HTH5"/>
<keyword evidence="3" id="KW-1185">Reference proteome</keyword>
<accession>A0A0M2HTH5</accession>
<dbReference type="Proteomes" id="UP000033900">
    <property type="component" value="Unassembled WGS sequence"/>
</dbReference>
<proteinExistence type="predicted"/>
<evidence type="ECO:0000256" key="1">
    <source>
        <dbReference type="SAM" id="MobiDB-lite"/>
    </source>
</evidence>
<name>A0A0M2HTH5_9MICO</name>
<gene>
    <name evidence="2" type="ORF">RS84_01837</name>
</gene>
<evidence type="ECO:0000313" key="2">
    <source>
        <dbReference type="EMBL" id="KJL48205.1"/>
    </source>
</evidence>
<feature type="compositionally biased region" description="Acidic residues" evidence="1">
    <location>
        <begin position="41"/>
        <end position="53"/>
    </location>
</feature>
<organism evidence="2 3">
    <name type="scientific">Microbacterium hydrocarbonoxydans</name>
    <dbReference type="NCBI Taxonomy" id="273678"/>
    <lineage>
        <taxon>Bacteria</taxon>
        <taxon>Bacillati</taxon>
        <taxon>Actinomycetota</taxon>
        <taxon>Actinomycetes</taxon>
        <taxon>Micrococcales</taxon>
        <taxon>Microbacteriaceae</taxon>
        <taxon>Microbacterium</taxon>
    </lineage>
</organism>
<feature type="region of interest" description="Disordered" evidence="1">
    <location>
        <begin position="1"/>
        <end position="61"/>
    </location>
</feature>
<dbReference type="OrthoDB" id="5083751at2"/>
<evidence type="ECO:0000313" key="3">
    <source>
        <dbReference type="Proteomes" id="UP000033900"/>
    </source>
</evidence>